<organism evidence="2 3">
    <name type="scientific">Adineta ricciae</name>
    <name type="common">Rotifer</name>
    <dbReference type="NCBI Taxonomy" id="249248"/>
    <lineage>
        <taxon>Eukaryota</taxon>
        <taxon>Metazoa</taxon>
        <taxon>Spiralia</taxon>
        <taxon>Gnathifera</taxon>
        <taxon>Rotifera</taxon>
        <taxon>Eurotatoria</taxon>
        <taxon>Bdelloidea</taxon>
        <taxon>Adinetida</taxon>
        <taxon>Adinetidae</taxon>
        <taxon>Adineta</taxon>
    </lineage>
</organism>
<evidence type="ECO:0000313" key="2">
    <source>
        <dbReference type="EMBL" id="CAF1451211.1"/>
    </source>
</evidence>
<dbReference type="EMBL" id="CAJNOJ010000288">
    <property type="protein sequence ID" value="CAF1372184.1"/>
    <property type="molecule type" value="Genomic_DNA"/>
</dbReference>
<dbReference type="EMBL" id="CAJNOR010003826">
    <property type="protein sequence ID" value="CAF1451211.1"/>
    <property type="molecule type" value="Genomic_DNA"/>
</dbReference>
<evidence type="ECO:0000313" key="1">
    <source>
        <dbReference type="EMBL" id="CAF1372184.1"/>
    </source>
</evidence>
<accession>A0A815PME5</accession>
<sequence>MPLNQLTKLTLKIDELVNNDDPYLKGNEIKCLFDQYLPKLRHFNCSIQTKSHLDIKSFELLNQQWPMKFRLESTNSFAHFYTVPWSFESLYLSMLSIDDQHIIHANIRSLIIHNSFVFRSSRFPNVHTLYINIFSHLSLDNFQGFTRLRTLTVNHINLVPNYVIQRLHTLILFQIEDLLNDETYFHNLDYLVNEKSFSNLLFLRIN</sequence>
<protein>
    <submittedName>
        <fullName evidence="2">Uncharacterized protein</fullName>
    </submittedName>
</protein>
<dbReference type="AlphaFoldDB" id="A0A815PME5"/>
<comment type="caution">
    <text evidence="2">The sequence shown here is derived from an EMBL/GenBank/DDBJ whole genome shotgun (WGS) entry which is preliminary data.</text>
</comment>
<gene>
    <name evidence="1" type="ORF">EDS130_LOCUS34438</name>
    <name evidence="2" type="ORF">XAT740_LOCUS36890</name>
</gene>
<evidence type="ECO:0000313" key="3">
    <source>
        <dbReference type="Proteomes" id="UP000663828"/>
    </source>
</evidence>
<dbReference type="Proteomes" id="UP000663852">
    <property type="component" value="Unassembled WGS sequence"/>
</dbReference>
<reference evidence="2" key="1">
    <citation type="submission" date="2021-02" db="EMBL/GenBank/DDBJ databases">
        <authorList>
            <person name="Nowell W R."/>
        </authorList>
    </citation>
    <scope>NUCLEOTIDE SEQUENCE</scope>
</reference>
<proteinExistence type="predicted"/>
<name>A0A815PME5_ADIRI</name>
<dbReference type="Proteomes" id="UP000663828">
    <property type="component" value="Unassembled WGS sequence"/>
</dbReference>
<keyword evidence="3" id="KW-1185">Reference proteome</keyword>